<reference evidence="10 11" key="1">
    <citation type="journal article" date="2019" name="Nat. Ecol. Evol.">
        <title>Megaphylogeny resolves global patterns of mushroom evolution.</title>
        <authorList>
            <person name="Varga T."/>
            <person name="Krizsan K."/>
            <person name="Foldi C."/>
            <person name="Dima B."/>
            <person name="Sanchez-Garcia M."/>
            <person name="Sanchez-Ramirez S."/>
            <person name="Szollosi G.J."/>
            <person name="Szarkandi J.G."/>
            <person name="Papp V."/>
            <person name="Albert L."/>
            <person name="Andreopoulos W."/>
            <person name="Angelini C."/>
            <person name="Antonin V."/>
            <person name="Barry K.W."/>
            <person name="Bougher N.L."/>
            <person name="Buchanan P."/>
            <person name="Buyck B."/>
            <person name="Bense V."/>
            <person name="Catcheside P."/>
            <person name="Chovatia M."/>
            <person name="Cooper J."/>
            <person name="Damon W."/>
            <person name="Desjardin D."/>
            <person name="Finy P."/>
            <person name="Geml J."/>
            <person name="Haridas S."/>
            <person name="Hughes K."/>
            <person name="Justo A."/>
            <person name="Karasinski D."/>
            <person name="Kautmanova I."/>
            <person name="Kiss B."/>
            <person name="Kocsube S."/>
            <person name="Kotiranta H."/>
            <person name="LaButti K.M."/>
            <person name="Lechner B.E."/>
            <person name="Liimatainen K."/>
            <person name="Lipzen A."/>
            <person name="Lukacs Z."/>
            <person name="Mihaltcheva S."/>
            <person name="Morgado L.N."/>
            <person name="Niskanen T."/>
            <person name="Noordeloos M.E."/>
            <person name="Ohm R.A."/>
            <person name="Ortiz-Santana B."/>
            <person name="Ovrebo C."/>
            <person name="Racz N."/>
            <person name="Riley R."/>
            <person name="Savchenko A."/>
            <person name="Shiryaev A."/>
            <person name="Soop K."/>
            <person name="Spirin V."/>
            <person name="Szebenyi C."/>
            <person name="Tomsovsky M."/>
            <person name="Tulloss R.E."/>
            <person name="Uehling J."/>
            <person name="Grigoriev I.V."/>
            <person name="Vagvolgyi C."/>
            <person name="Papp T."/>
            <person name="Martin F.M."/>
            <person name="Miettinen O."/>
            <person name="Hibbett D.S."/>
            <person name="Nagy L.G."/>
        </authorList>
    </citation>
    <scope>NUCLEOTIDE SEQUENCE [LARGE SCALE GENOMIC DNA]</scope>
    <source>
        <strain evidence="10 11">FP101781</strain>
    </source>
</reference>
<name>A0A4Y7TER5_COPMI</name>
<evidence type="ECO:0000256" key="6">
    <source>
        <dbReference type="ARBA" id="ARBA00022801"/>
    </source>
</evidence>
<feature type="region of interest" description="Disordered" evidence="9">
    <location>
        <begin position="1"/>
        <end position="36"/>
    </location>
</feature>
<organism evidence="10 11">
    <name type="scientific">Coprinellus micaceus</name>
    <name type="common">Glistening ink-cap mushroom</name>
    <name type="synonym">Coprinus micaceus</name>
    <dbReference type="NCBI Taxonomy" id="71717"/>
    <lineage>
        <taxon>Eukaryota</taxon>
        <taxon>Fungi</taxon>
        <taxon>Dikarya</taxon>
        <taxon>Basidiomycota</taxon>
        <taxon>Agaricomycotina</taxon>
        <taxon>Agaricomycetes</taxon>
        <taxon>Agaricomycetidae</taxon>
        <taxon>Agaricales</taxon>
        <taxon>Agaricineae</taxon>
        <taxon>Psathyrellaceae</taxon>
        <taxon>Coprinellus</taxon>
    </lineage>
</organism>
<dbReference type="EC" id="3.4.24.-" evidence="8"/>
<keyword evidence="4 8" id="KW-0645">Protease</keyword>
<gene>
    <name evidence="10" type="ORF">FA13DRAFT_254349</name>
</gene>
<comment type="similarity">
    <text evidence="2 8">Belongs to the peptidase M76 family.</text>
</comment>
<sequence length="239" mass="26935">MADNSTPNPNPASSSAPGPSSSSSLPASSNENTSSAFERWRRKAMLVTGLGVTEEERMEDLRAHQVRSCEKTKEYLMNYSPVVVFMLKHLKVAGCDVPAQNILCTPCDRTRSGGFENKRGAVVLCAGNFFSQAHMENTMVHELMHMYDQCRFKVDWNDLRHHACSEIRANNLSGDCRYTRELRRGFLSFSKQHQACVRRRSIESVAANPACPDEATAERAVNEVWDSCFNDTRPFDEIY</sequence>
<keyword evidence="8" id="KW-0999">Mitochondrion inner membrane</keyword>
<dbReference type="EMBL" id="QPFP01000015">
    <property type="protein sequence ID" value="TEB32444.1"/>
    <property type="molecule type" value="Genomic_DNA"/>
</dbReference>
<dbReference type="GO" id="GO:0004222">
    <property type="term" value="F:metalloendopeptidase activity"/>
    <property type="evidence" value="ECO:0007669"/>
    <property type="project" value="InterPro"/>
</dbReference>
<evidence type="ECO:0000313" key="11">
    <source>
        <dbReference type="Proteomes" id="UP000298030"/>
    </source>
</evidence>
<evidence type="ECO:0000313" key="10">
    <source>
        <dbReference type="EMBL" id="TEB32444.1"/>
    </source>
</evidence>
<evidence type="ECO:0000256" key="7">
    <source>
        <dbReference type="ARBA" id="ARBA00023049"/>
    </source>
</evidence>
<keyword evidence="11" id="KW-1185">Reference proteome</keyword>
<dbReference type="InterPro" id="IPR019165">
    <property type="entry name" value="Peptidase_M76_ATP23"/>
</dbReference>
<dbReference type="OrthoDB" id="285308at2759"/>
<dbReference type="GO" id="GO:0046872">
    <property type="term" value="F:metal ion binding"/>
    <property type="evidence" value="ECO:0007669"/>
    <property type="project" value="UniProtKB-KW"/>
</dbReference>
<comment type="function">
    <text evidence="8">Has a dual role in the assembly of mitochondrial ATPase.</text>
</comment>
<keyword evidence="5 8" id="KW-0479">Metal-binding</keyword>
<evidence type="ECO:0000256" key="8">
    <source>
        <dbReference type="RuleBase" id="RU364057"/>
    </source>
</evidence>
<proteinExistence type="inferred from homology"/>
<dbReference type="PANTHER" id="PTHR21711">
    <property type="entry name" value="MITOCHONDRIAL INNER MEMBRANE PROTEASE"/>
    <property type="match status" value="1"/>
</dbReference>
<protein>
    <recommendedName>
        <fullName evidence="3 8">Mitochondrial inner membrane protease ATP23</fullName>
        <ecNumber evidence="8">3.4.24.-</ecNumber>
    </recommendedName>
</protein>
<evidence type="ECO:0000256" key="9">
    <source>
        <dbReference type="SAM" id="MobiDB-lite"/>
    </source>
</evidence>
<evidence type="ECO:0000256" key="2">
    <source>
        <dbReference type="ARBA" id="ARBA00009915"/>
    </source>
</evidence>
<evidence type="ECO:0000256" key="1">
    <source>
        <dbReference type="ARBA" id="ARBA00004137"/>
    </source>
</evidence>
<comment type="subcellular location">
    <subcellularLocation>
        <location evidence="1 8">Mitochondrion inner membrane</location>
        <topology evidence="1 8">Peripheral membrane protein</topology>
        <orientation evidence="1 8">Intermembrane side</orientation>
    </subcellularLocation>
</comment>
<keyword evidence="7 8" id="KW-0482">Metalloprotease</keyword>
<accession>A0A4Y7TER5</accession>
<keyword evidence="8" id="KW-0496">Mitochondrion</keyword>
<dbReference type="AlphaFoldDB" id="A0A4Y7TER5"/>
<keyword evidence="8" id="KW-0472">Membrane</keyword>
<dbReference type="GO" id="GO:0034982">
    <property type="term" value="P:mitochondrial protein processing"/>
    <property type="evidence" value="ECO:0007669"/>
    <property type="project" value="TreeGrafter"/>
</dbReference>
<dbReference type="Proteomes" id="UP000298030">
    <property type="component" value="Unassembled WGS sequence"/>
</dbReference>
<evidence type="ECO:0000256" key="3">
    <source>
        <dbReference type="ARBA" id="ARBA00014615"/>
    </source>
</evidence>
<keyword evidence="6 8" id="KW-0378">Hydrolase</keyword>
<evidence type="ECO:0000256" key="4">
    <source>
        <dbReference type="ARBA" id="ARBA00022670"/>
    </source>
</evidence>
<dbReference type="STRING" id="71717.A0A4Y7TER5"/>
<dbReference type="Pfam" id="PF09768">
    <property type="entry name" value="Peptidase_M76"/>
    <property type="match status" value="1"/>
</dbReference>
<dbReference type="GO" id="GO:0033615">
    <property type="term" value="P:mitochondrial proton-transporting ATP synthase complex assembly"/>
    <property type="evidence" value="ECO:0007669"/>
    <property type="project" value="TreeGrafter"/>
</dbReference>
<feature type="compositionally biased region" description="Low complexity" evidence="9">
    <location>
        <begin position="1"/>
        <end position="35"/>
    </location>
</feature>
<dbReference type="GO" id="GO:0005743">
    <property type="term" value="C:mitochondrial inner membrane"/>
    <property type="evidence" value="ECO:0007669"/>
    <property type="project" value="UniProtKB-SubCell"/>
</dbReference>
<evidence type="ECO:0000256" key="5">
    <source>
        <dbReference type="ARBA" id="ARBA00022723"/>
    </source>
</evidence>
<comment type="caution">
    <text evidence="10">The sequence shown here is derived from an EMBL/GenBank/DDBJ whole genome shotgun (WGS) entry which is preliminary data.</text>
</comment>
<dbReference type="PANTHER" id="PTHR21711:SF0">
    <property type="entry name" value="MITOCHONDRIAL INNER MEMBRANE PROTEASE ATP23 HOMOLOG"/>
    <property type="match status" value="1"/>
</dbReference>